<name>A0A093VHW1_TALMA</name>
<protein>
    <recommendedName>
        <fullName evidence="2">Geranylgeranyl pyrophosphate synthetase</fullName>
    </recommendedName>
</protein>
<dbReference type="HOGENOM" id="CLU_030046_2_0_1"/>
<accession>A0A093VHW1</accession>
<comment type="caution">
    <text evidence="1">The sequence shown here is derived from an EMBL/GenBank/DDBJ whole genome shotgun (WGS) entry which is preliminary data.</text>
</comment>
<dbReference type="PANTHER" id="PTHR35179:SF2">
    <property type="entry name" value="START DOMAIN-CONTAINING PROTEIN"/>
    <property type="match status" value="1"/>
</dbReference>
<proteinExistence type="predicted"/>
<evidence type="ECO:0000313" key="1">
    <source>
        <dbReference type="EMBL" id="KFX46291.1"/>
    </source>
</evidence>
<reference evidence="1" key="1">
    <citation type="journal article" date="2014" name="PLoS Genet.">
        <title>Signature Gene Expression Reveals Novel Clues to the Molecular Mechanisms of Dimorphic Transition in Penicillium marneffei.</title>
        <authorList>
            <person name="Yang E."/>
            <person name="Wang G."/>
            <person name="Cai J."/>
            <person name="Woo P.C."/>
            <person name="Lau S.K."/>
            <person name="Yuen K.-Y."/>
            <person name="Chow W.-N."/>
            <person name="Lin X."/>
        </authorList>
    </citation>
    <scope>NUCLEOTIDE SEQUENCE [LARGE SCALE GENOMIC DNA]</scope>
    <source>
        <strain evidence="1">PM1</strain>
    </source>
</reference>
<organism evidence="1">
    <name type="scientific">Talaromyces marneffei PM1</name>
    <dbReference type="NCBI Taxonomy" id="1077442"/>
    <lineage>
        <taxon>Eukaryota</taxon>
        <taxon>Fungi</taxon>
        <taxon>Dikarya</taxon>
        <taxon>Ascomycota</taxon>
        <taxon>Pezizomycotina</taxon>
        <taxon>Eurotiomycetes</taxon>
        <taxon>Eurotiomycetidae</taxon>
        <taxon>Eurotiales</taxon>
        <taxon>Trichocomaceae</taxon>
        <taxon>Talaromyces</taxon>
        <taxon>Talaromyces sect. Talaromyces</taxon>
    </lineage>
</organism>
<dbReference type="EMBL" id="JPOX01000019">
    <property type="protein sequence ID" value="KFX46291.1"/>
    <property type="molecule type" value="Genomic_DNA"/>
</dbReference>
<dbReference type="eggNOG" id="ENOG502QRQN">
    <property type="taxonomic scope" value="Eukaryota"/>
</dbReference>
<gene>
    <name evidence="1" type="ORF">GQ26_0190440</name>
</gene>
<dbReference type="PANTHER" id="PTHR35179">
    <property type="entry name" value="PROTEIN CBG02620"/>
    <property type="match status" value="1"/>
</dbReference>
<evidence type="ECO:0008006" key="2">
    <source>
        <dbReference type="Google" id="ProtNLM"/>
    </source>
</evidence>
<dbReference type="AlphaFoldDB" id="A0A093VHW1"/>
<sequence>MADILRADLAEISSTAAASITEVKHLSSYNWIEAPEATIAVPGSPALWSPPKTPQRVAKDSGLIYSAQNAARHPESPLEPLFRSLHITNPSFDFQSVDLVTDRNNIRKLLSFINPSLSKNGLEPFTIKVEVIKDIAVFCRSEAEVSRFIGPHEFVGYGHEFEKAYTIDQCTDSTGHHRIISYQFGGLKLIVRYETDGYVGNEPAKSKEIEGDDLTSLIKNLSLGPTSSTASPAAVKSKLMIRKEGKPVLIESTLEIKTRTAYKHIDIEEVLPQLWVSQTPNLVRAYHRQGVFAVPQVKDVTLEIKRWEENRQADLKKLTVLIKRIISVVKANGGSGVVKYDIEQGDKLVISQSGGKKLLPDDVYSRLGCCKLKESKSNLPK</sequence>